<dbReference type="Proteomes" id="UP000226592">
    <property type="component" value="Unassembled WGS sequence"/>
</dbReference>
<organism evidence="3 4">
    <name type="scientific">Candidatus Iainarchaeum sp</name>
    <dbReference type="NCBI Taxonomy" id="3101447"/>
    <lineage>
        <taxon>Archaea</taxon>
        <taxon>Candidatus Iainarchaeota</taxon>
        <taxon>Candidatus Iainarchaeia</taxon>
        <taxon>Candidatus Iainarchaeales</taxon>
        <taxon>Candidatus Iainarchaeaceae</taxon>
        <taxon>Candidatus Iainarchaeum</taxon>
    </lineage>
</organism>
<protein>
    <recommendedName>
        <fullName evidence="2">NAD-dependent epimerase/dehydratase domain-containing protein</fullName>
    </recommendedName>
</protein>
<evidence type="ECO:0000313" key="4">
    <source>
        <dbReference type="Proteomes" id="UP000226592"/>
    </source>
</evidence>
<dbReference type="EMBL" id="NZBU01000010">
    <property type="protein sequence ID" value="MAG22318.1"/>
    <property type="molecule type" value="Genomic_DNA"/>
</dbReference>
<feature type="domain" description="NAD-dependent epimerase/dehydratase" evidence="2">
    <location>
        <begin position="38"/>
        <end position="256"/>
    </location>
</feature>
<evidence type="ECO:0000313" key="3">
    <source>
        <dbReference type="EMBL" id="MAG22318.1"/>
    </source>
</evidence>
<dbReference type="AlphaFoldDB" id="A0A2D6M1K9"/>
<accession>A0A2D6M1K9</accession>
<dbReference type="InterPro" id="IPR001509">
    <property type="entry name" value="Epimerase_deHydtase"/>
</dbReference>
<proteinExistence type="inferred from homology"/>
<name>A0A2D6M1K9_9ARCH</name>
<dbReference type="PANTHER" id="PTHR43000">
    <property type="entry name" value="DTDP-D-GLUCOSE 4,6-DEHYDRATASE-RELATED"/>
    <property type="match status" value="1"/>
</dbReference>
<comment type="caution">
    <text evidence="3">The sequence shown here is derived from an EMBL/GenBank/DDBJ whole genome shotgun (WGS) entry which is preliminary data.</text>
</comment>
<dbReference type="InterPro" id="IPR036291">
    <property type="entry name" value="NAD(P)-bd_dom_sf"/>
</dbReference>
<dbReference type="Gene3D" id="3.90.25.10">
    <property type="entry name" value="UDP-galactose 4-epimerase, domain 1"/>
    <property type="match status" value="1"/>
</dbReference>
<evidence type="ECO:0000256" key="1">
    <source>
        <dbReference type="ARBA" id="ARBA00007637"/>
    </source>
</evidence>
<dbReference type="Gene3D" id="3.40.50.720">
    <property type="entry name" value="NAD(P)-binding Rossmann-like Domain"/>
    <property type="match status" value="1"/>
</dbReference>
<comment type="similarity">
    <text evidence="1">Belongs to the NAD(P)-dependent epimerase/dehydratase family.</text>
</comment>
<evidence type="ECO:0000259" key="2">
    <source>
        <dbReference type="Pfam" id="PF01370"/>
    </source>
</evidence>
<dbReference type="Pfam" id="PF01370">
    <property type="entry name" value="Epimerase"/>
    <property type="match status" value="1"/>
</dbReference>
<sequence>MHLDYVLRLCQAHIYLHAYIRKTGILFNLFLLDLHMDLVIGGSGFIGTNIANRLKREGTAFSILDKKKPQAESEWINHDITNPIEPMENIDCIYHLAAEGTIRVCQENPQVCFDNNVLGTYNIAEFARKNEVKHIVFMSSYATYGNSNETSTEEFPLRARNHYSYSKIAGEAMFESYAHEYGIKVHAMRSAPVIGKHLIKGVTAHFYQKLKSNSEEIEIWGSGEQKRNYIWVEDLISAMHLTKQKQTEPYGFYNVGGADVVSALDILALLSKKLEANPKIIRDEKAGFKGDIAMQIVSSEKLQKMGWNETKNFNQYMNEYIDWLIESKFETLML</sequence>
<reference evidence="4" key="1">
    <citation type="submission" date="2017-09" db="EMBL/GenBank/DDBJ databases">
        <title>The Reconstruction of 2,631 Draft Metagenome-Assembled Genomes from the Global Oceans.</title>
        <authorList>
            <person name="Tully B.J."/>
            <person name="Graham E.D."/>
            <person name="Heidelberg J.F."/>
        </authorList>
    </citation>
    <scope>NUCLEOTIDE SEQUENCE [LARGE SCALE GENOMIC DNA]</scope>
</reference>
<gene>
    <name evidence="3" type="ORF">CL943_03375</name>
</gene>
<dbReference type="SUPFAM" id="SSF51735">
    <property type="entry name" value="NAD(P)-binding Rossmann-fold domains"/>
    <property type="match status" value="1"/>
</dbReference>